<gene>
    <name evidence="4" type="ORF">NX773_01065</name>
</gene>
<dbReference type="EMBL" id="JANUGV010000001">
    <property type="protein sequence ID" value="MCS0606753.1"/>
    <property type="molecule type" value="Genomic_DNA"/>
</dbReference>
<evidence type="ECO:0000313" key="4">
    <source>
        <dbReference type="EMBL" id="MCS0606753.1"/>
    </source>
</evidence>
<evidence type="ECO:0000256" key="1">
    <source>
        <dbReference type="SAM" id="MobiDB-lite"/>
    </source>
</evidence>
<keyword evidence="5" id="KW-1185">Reference proteome</keyword>
<dbReference type="RefSeq" id="WP_258854553.1">
    <property type="nucleotide sequence ID" value="NZ_JANUGV010000001.1"/>
</dbReference>
<feature type="domain" description="FecR protein" evidence="3">
    <location>
        <begin position="51"/>
        <end position="152"/>
    </location>
</feature>
<accession>A0ABT2BFQ4</accession>
<sequence>MLRRFIFACSFALAAQAQAAEAGKVIFTAGASHVAERAAAEGVPVQEGELLSTGADGYIYVKTIDNGLFILRPNTRARIVTYYVDNANPANTKVKLELISGVARSKSGDAVKLARQNFRFNTPVAAIGVRGTDFTVFTDQDTSRVAVLTGGVVVSSFGGACRPEGAGPCEGAASRELFAAQRGQLLQVKRGQAAPQLLPASSGAPDQVTPPRSDEPVAKVGSPSDSVIDARKVDSVEKYVQHQPTLPSTPPVVEVVTPPVAQLPERELQWGRWADVMGRPATISLTGPNGAERVISGDYVLFRTAGKDYVAPERGNVAFLLSGSEAYILNDNPNKNPVLGQLQNGLLSVDFGKQSFATSFDLIGDGSTFKLHAEGQVSPDGRFANNLYERPASNNMQVDGMLSNANGGSAAYLFRSRLDESRSVSGFTSWTR</sequence>
<feature type="signal peptide" evidence="2">
    <location>
        <begin position="1"/>
        <end position="19"/>
    </location>
</feature>
<dbReference type="Proteomes" id="UP001205861">
    <property type="component" value="Unassembled WGS sequence"/>
</dbReference>
<keyword evidence="2" id="KW-0732">Signal</keyword>
<feature type="chain" id="PRO_5046821003" evidence="2">
    <location>
        <begin position="20"/>
        <end position="432"/>
    </location>
</feature>
<feature type="region of interest" description="Disordered" evidence="1">
    <location>
        <begin position="197"/>
        <end position="225"/>
    </location>
</feature>
<protein>
    <submittedName>
        <fullName evidence="4">FecR family protein</fullName>
    </submittedName>
</protein>
<comment type="caution">
    <text evidence="4">The sequence shown here is derived from an EMBL/GenBank/DDBJ whole genome shotgun (WGS) entry which is preliminary data.</text>
</comment>
<name>A0ABT2BFQ4_9BURK</name>
<dbReference type="PANTHER" id="PTHR38731">
    <property type="entry name" value="LIPL45-RELATED LIPOPROTEIN-RELATED"/>
    <property type="match status" value="1"/>
</dbReference>
<proteinExistence type="predicted"/>
<evidence type="ECO:0000313" key="5">
    <source>
        <dbReference type="Proteomes" id="UP001205861"/>
    </source>
</evidence>
<evidence type="ECO:0000259" key="3">
    <source>
        <dbReference type="Pfam" id="PF04773"/>
    </source>
</evidence>
<dbReference type="Pfam" id="PF04773">
    <property type="entry name" value="FecR"/>
    <property type="match status" value="1"/>
</dbReference>
<evidence type="ECO:0000256" key="2">
    <source>
        <dbReference type="SAM" id="SignalP"/>
    </source>
</evidence>
<dbReference type="Gene3D" id="2.60.120.1440">
    <property type="match status" value="1"/>
</dbReference>
<reference evidence="4 5" key="1">
    <citation type="submission" date="2022-08" db="EMBL/GenBank/DDBJ databases">
        <title>Reclassification of Massilia species as members of the genera Telluria, Duganella, Pseudoduganella, Mokoshia gen. nov. and Zemynaea gen. nov. using orthogonal and non-orthogonal genome-based approaches.</title>
        <authorList>
            <person name="Bowman J.P."/>
        </authorList>
    </citation>
    <scope>NUCLEOTIDE SEQUENCE [LARGE SCALE GENOMIC DNA]</scope>
    <source>
        <strain evidence="4 5">JCM 31607</strain>
    </source>
</reference>
<organism evidence="4 5">
    <name type="scientific">Massilia solisilvae</name>
    <dbReference type="NCBI Taxonomy" id="1811225"/>
    <lineage>
        <taxon>Bacteria</taxon>
        <taxon>Pseudomonadati</taxon>
        <taxon>Pseudomonadota</taxon>
        <taxon>Betaproteobacteria</taxon>
        <taxon>Burkholderiales</taxon>
        <taxon>Oxalobacteraceae</taxon>
        <taxon>Telluria group</taxon>
        <taxon>Massilia</taxon>
    </lineage>
</organism>
<dbReference type="PANTHER" id="PTHR38731:SF3">
    <property type="entry name" value="BLL6125 PROTEIN"/>
    <property type="match status" value="1"/>
</dbReference>
<dbReference type="InterPro" id="IPR006860">
    <property type="entry name" value="FecR"/>
</dbReference>